<evidence type="ECO:0000313" key="1">
    <source>
        <dbReference type="EMBL" id="PSL30120.1"/>
    </source>
</evidence>
<keyword evidence="2" id="KW-1185">Reference proteome</keyword>
<comment type="caution">
    <text evidence="1">The sequence shown here is derived from an EMBL/GenBank/DDBJ whole genome shotgun (WGS) entry which is preliminary data.</text>
</comment>
<sequence>MNLFELRMLRAALKQMLRDQADNMTAEEIDQILDHISRLTKVIDEMERNIN</sequence>
<gene>
    <name evidence="1" type="ORF">CLV60_10462</name>
</gene>
<dbReference type="Proteomes" id="UP000241964">
    <property type="component" value="Unassembled WGS sequence"/>
</dbReference>
<evidence type="ECO:0000313" key="2">
    <source>
        <dbReference type="Proteomes" id="UP000241964"/>
    </source>
</evidence>
<protein>
    <submittedName>
        <fullName evidence="1">Uncharacterized protein</fullName>
    </submittedName>
</protein>
<dbReference type="AlphaFoldDB" id="A0A2P8G823"/>
<dbReference type="EMBL" id="PYAS01000004">
    <property type="protein sequence ID" value="PSL30120.1"/>
    <property type="molecule type" value="Genomic_DNA"/>
</dbReference>
<accession>A0A2P8G823</accession>
<proteinExistence type="predicted"/>
<organism evidence="1 2">
    <name type="scientific">Dyadobacter jiangsuensis</name>
    <dbReference type="NCBI Taxonomy" id="1591085"/>
    <lineage>
        <taxon>Bacteria</taxon>
        <taxon>Pseudomonadati</taxon>
        <taxon>Bacteroidota</taxon>
        <taxon>Cytophagia</taxon>
        <taxon>Cytophagales</taxon>
        <taxon>Spirosomataceae</taxon>
        <taxon>Dyadobacter</taxon>
    </lineage>
</organism>
<name>A0A2P8G823_9BACT</name>
<reference evidence="1 2" key="1">
    <citation type="submission" date="2018-03" db="EMBL/GenBank/DDBJ databases">
        <title>Genomic Encyclopedia of Archaeal and Bacterial Type Strains, Phase II (KMG-II): from individual species to whole genera.</title>
        <authorList>
            <person name="Goeker M."/>
        </authorList>
    </citation>
    <scope>NUCLEOTIDE SEQUENCE [LARGE SCALE GENOMIC DNA]</scope>
    <source>
        <strain evidence="1 2">DSM 29057</strain>
    </source>
</reference>